<evidence type="ECO:0000256" key="1">
    <source>
        <dbReference type="SAM" id="SignalP"/>
    </source>
</evidence>
<dbReference type="AlphaFoldDB" id="A0AB38NYV6"/>
<gene>
    <name evidence="2" type="ORF">EcCFBP13530_22435</name>
</gene>
<name>A0AB38NYV6_9ENTR</name>
<proteinExistence type="predicted"/>
<comment type="caution">
    <text evidence="2">The sequence shown here is derived from an EMBL/GenBank/DDBJ whole genome shotgun (WGS) entry which is preliminary data.</text>
</comment>
<sequence length="246" mass="27373">MRFVKTVLLSFVFLTSGCTALLWNGNEVVKHRYGYSTVIEDKVTAAFQYKNLSVTALQGTSSIKVAIPENGVAFLGKKNVYILTSGANDLLALDKISTQYPLVSGFEKKDALRLELKKPDNDDAVLSFSDELFVFVNQHIKTITDHDVETLKQAGFQRKGEDYVKRISLAGVILPREKNNSLFNDMTLLDKPHKVEFYVDNDSTEFHPVNLVTNVVLTPFAAAADIVFFPISIRVLGLITNPPTGR</sequence>
<reference evidence="2 3" key="1">
    <citation type="journal article" date="2019" name="Sci. Rep.">
        <title>Differences in resource use lead to coexistence of seed-transmitted microbial populations.</title>
        <authorList>
            <person name="Torres-Cortes G."/>
            <person name="Garcia B.J."/>
            <person name="Compant S."/>
            <person name="Rezki S."/>
            <person name="Jones P."/>
            <person name="Preveaux A."/>
            <person name="Briand M."/>
            <person name="Roulet A."/>
            <person name="Bouchez O."/>
            <person name="Jacobson D."/>
            <person name="Barret M."/>
        </authorList>
    </citation>
    <scope>NUCLEOTIDE SEQUENCE [LARGE SCALE GENOMIC DNA]</scope>
    <source>
        <strain evidence="2 3">CFBP13530</strain>
    </source>
</reference>
<organism evidence="2 3">
    <name type="scientific">Enterobacter cancerogenus</name>
    <dbReference type="NCBI Taxonomy" id="69218"/>
    <lineage>
        <taxon>Bacteria</taxon>
        <taxon>Pseudomonadati</taxon>
        <taxon>Pseudomonadota</taxon>
        <taxon>Gammaproteobacteria</taxon>
        <taxon>Enterobacterales</taxon>
        <taxon>Enterobacteriaceae</taxon>
        <taxon>Enterobacter</taxon>
        <taxon>Enterobacter cloacae complex</taxon>
    </lineage>
</organism>
<feature type="signal peptide" evidence="1">
    <location>
        <begin position="1"/>
        <end position="20"/>
    </location>
</feature>
<accession>A0AB38NYV6</accession>
<dbReference type="EMBL" id="QGAL01000012">
    <property type="protein sequence ID" value="TKK13769.1"/>
    <property type="molecule type" value="Genomic_DNA"/>
</dbReference>
<dbReference type="Proteomes" id="UP000306327">
    <property type="component" value="Unassembled WGS sequence"/>
</dbReference>
<keyword evidence="1" id="KW-0732">Signal</keyword>
<dbReference type="PROSITE" id="PS51257">
    <property type="entry name" value="PROKAR_LIPOPROTEIN"/>
    <property type="match status" value="1"/>
</dbReference>
<evidence type="ECO:0000313" key="3">
    <source>
        <dbReference type="Proteomes" id="UP000306327"/>
    </source>
</evidence>
<protein>
    <recommendedName>
        <fullName evidence="4">Lipoprotein</fullName>
    </recommendedName>
</protein>
<evidence type="ECO:0008006" key="4">
    <source>
        <dbReference type="Google" id="ProtNLM"/>
    </source>
</evidence>
<dbReference type="RefSeq" id="WP_137273476.1">
    <property type="nucleotide sequence ID" value="NZ_QGAL01000012.1"/>
</dbReference>
<evidence type="ECO:0000313" key="2">
    <source>
        <dbReference type="EMBL" id="TKK13769.1"/>
    </source>
</evidence>
<feature type="chain" id="PRO_5044220997" description="Lipoprotein" evidence="1">
    <location>
        <begin position="21"/>
        <end position="246"/>
    </location>
</feature>